<accession>X0SAR2</accession>
<reference evidence="5" key="1">
    <citation type="journal article" date="2014" name="Front. Microbiol.">
        <title>High frequency of phylogenetically diverse reductive dehalogenase-homologous genes in deep subseafloor sedimentary metagenomes.</title>
        <authorList>
            <person name="Kawai M."/>
            <person name="Futagami T."/>
            <person name="Toyoda A."/>
            <person name="Takaki Y."/>
            <person name="Nishi S."/>
            <person name="Hori S."/>
            <person name="Arai W."/>
            <person name="Tsubouchi T."/>
            <person name="Morono Y."/>
            <person name="Uchiyama I."/>
            <person name="Ito T."/>
            <person name="Fujiyama A."/>
            <person name="Inagaki F."/>
            <person name="Takami H."/>
        </authorList>
    </citation>
    <scope>NUCLEOTIDE SEQUENCE</scope>
    <source>
        <strain evidence="5">Expedition CK06-06</strain>
    </source>
</reference>
<comment type="similarity">
    <text evidence="2">Belongs to the bacterial solute-binding protein 2 family.</text>
</comment>
<keyword evidence="3" id="KW-0732">Signal</keyword>
<dbReference type="SUPFAM" id="SSF53822">
    <property type="entry name" value="Periplasmic binding protein-like I"/>
    <property type="match status" value="1"/>
</dbReference>
<comment type="subcellular location">
    <subcellularLocation>
        <location evidence="1">Cell envelope</location>
    </subcellularLocation>
</comment>
<protein>
    <recommendedName>
        <fullName evidence="4">Periplasmic binding protein domain-containing protein</fullName>
    </recommendedName>
</protein>
<dbReference type="AlphaFoldDB" id="X0SAR2"/>
<gene>
    <name evidence="5" type="ORF">S01H1_06045</name>
</gene>
<evidence type="ECO:0000256" key="1">
    <source>
        <dbReference type="ARBA" id="ARBA00004196"/>
    </source>
</evidence>
<name>X0SAR2_9ZZZZ</name>
<dbReference type="PANTHER" id="PTHR46847:SF1">
    <property type="entry name" value="D-ALLOSE-BINDING PERIPLASMIC PROTEIN-RELATED"/>
    <property type="match status" value="1"/>
</dbReference>
<proteinExistence type="inferred from homology"/>
<evidence type="ECO:0000259" key="4">
    <source>
        <dbReference type="Pfam" id="PF13407"/>
    </source>
</evidence>
<evidence type="ECO:0000313" key="5">
    <source>
        <dbReference type="EMBL" id="GAF78143.1"/>
    </source>
</evidence>
<feature type="non-terminal residue" evidence="5">
    <location>
        <position position="261"/>
    </location>
</feature>
<evidence type="ECO:0000256" key="3">
    <source>
        <dbReference type="ARBA" id="ARBA00022729"/>
    </source>
</evidence>
<organism evidence="5">
    <name type="scientific">marine sediment metagenome</name>
    <dbReference type="NCBI Taxonomy" id="412755"/>
    <lineage>
        <taxon>unclassified sequences</taxon>
        <taxon>metagenomes</taxon>
        <taxon>ecological metagenomes</taxon>
    </lineage>
</organism>
<feature type="domain" description="Periplasmic binding protein" evidence="4">
    <location>
        <begin position="96"/>
        <end position="260"/>
    </location>
</feature>
<comment type="caution">
    <text evidence="5">The sequence shown here is derived from an EMBL/GenBank/DDBJ whole genome shotgun (WGS) entry which is preliminary data.</text>
</comment>
<dbReference type="PANTHER" id="PTHR46847">
    <property type="entry name" value="D-ALLOSE-BINDING PERIPLASMIC PROTEIN-RELATED"/>
    <property type="match status" value="1"/>
</dbReference>
<dbReference type="GO" id="GO:0030313">
    <property type="term" value="C:cell envelope"/>
    <property type="evidence" value="ECO:0007669"/>
    <property type="project" value="UniProtKB-SubCell"/>
</dbReference>
<dbReference type="GO" id="GO:0030246">
    <property type="term" value="F:carbohydrate binding"/>
    <property type="evidence" value="ECO:0007669"/>
    <property type="project" value="UniProtKB-ARBA"/>
</dbReference>
<evidence type="ECO:0000256" key="2">
    <source>
        <dbReference type="ARBA" id="ARBA00007639"/>
    </source>
</evidence>
<dbReference type="InterPro" id="IPR025997">
    <property type="entry name" value="SBP_2_dom"/>
</dbReference>
<dbReference type="Gene3D" id="3.40.50.2300">
    <property type="match status" value="2"/>
</dbReference>
<dbReference type="InterPro" id="IPR028082">
    <property type="entry name" value="Peripla_BP_I"/>
</dbReference>
<sequence>MKRKKSLSILLVSSLAMIFFLGGSSVCVRAQELIKDPFTELSMFDSGEYLRHRGQKQVEVDLNPACEVERINTPMTPNWKPKSPPWAIGWSDITVHNPWRMTVTWEGKHEVSKYPDLIKDFWQTEAGGDIGKQIADIETLIAKRVDALIISPGSPSALVPVIEKAYDMGIPVIVFHGRVDTQKFASSIQPDEYGMGWLFGTWLGKQLNGKGEIIGFKALPGYKPAIDRWQGAIDGIGQYPGIKLLGAEFAHWSPVEARKAA</sequence>
<dbReference type="EMBL" id="BARS01003138">
    <property type="protein sequence ID" value="GAF78143.1"/>
    <property type="molecule type" value="Genomic_DNA"/>
</dbReference>
<dbReference type="Pfam" id="PF13407">
    <property type="entry name" value="Peripla_BP_4"/>
    <property type="match status" value="1"/>
</dbReference>